<reference evidence="6 7" key="1">
    <citation type="submission" date="2018-01" db="EMBL/GenBank/DDBJ databases">
        <title>Whole genome sequencing of Histamine producing bacteria.</title>
        <authorList>
            <person name="Butler K."/>
        </authorList>
    </citation>
    <scope>NUCLEOTIDE SEQUENCE [LARGE SCALE GENOMIC DNA]</scope>
    <source>
        <strain evidence="6 7">DSM 24669</strain>
    </source>
</reference>
<dbReference type="InterPro" id="IPR001347">
    <property type="entry name" value="SIS_dom"/>
</dbReference>
<evidence type="ECO:0000256" key="2">
    <source>
        <dbReference type="ARBA" id="ARBA00023125"/>
    </source>
</evidence>
<dbReference type="Gene3D" id="3.40.50.10490">
    <property type="entry name" value="Glucose-6-phosphate isomerase like protein, domain 1"/>
    <property type="match status" value="1"/>
</dbReference>
<dbReference type="PANTHER" id="PTHR30514">
    <property type="entry name" value="GLUCOKINASE"/>
    <property type="match status" value="1"/>
</dbReference>
<dbReference type="GO" id="GO:0097367">
    <property type="term" value="F:carbohydrate derivative binding"/>
    <property type="evidence" value="ECO:0007669"/>
    <property type="project" value="InterPro"/>
</dbReference>
<dbReference type="GO" id="GO:1901135">
    <property type="term" value="P:carbohydrate derivative metabolic process"/>
    <property type="evidence" value="ECO:0007669"/>
    <property type="project" value="InterPro"/>
</dbReference>
<dbReference type="OrthoDB" id="3684496at2"/>
<accession>A0A0J8VF14</accession>
<evidence type="ECO:0000259" key="4">
    <source>
        <dbReference type="PROSITE" id="PS51071"/>
    </source>
</evidence>
<dbReference type="Pfam" id="PF01380">
    <property type="entry name" value="SIS"/>
    <property type="match status" value="1"/>
</dbReference>
<evidence type="ECO:0000256" key="3">
    <source>
        <dbReference type="ARBA" id="ARBA00023163"/>
    </source>
</evidence>
<dbReference type="Pfam" id="PF01418">
    <property type="entry name" value="HTH_6"/>
    <property type="match status" value="1"/>
</dbReference>
<dbReference type="InterPro" id="IPR047640">
    <property type="entry name" value="RpiR-like"/>
</dbReference>
<dbReference type="GO" id="GO:0003677">
    <property type="term" value="F:DNA binding"/>
    <property type="evidence" value="ECO:0007669"/>
    <property type="project" value="UniProtKB-KW"/>
</dbReference>
<comment type="caution">
    <text evidence="6">The sequence shown here is derived from an EMBL/GenBank/DDBJ whole genome shotgun (WGS) entry which is preliminary data.</text>
</comment>
<dbReference type="InterPro" id="IPR036388">
    <property type="entry name" value="WH-like_DNA-bd_sf"/>
</dbReference>
<dbReference type="CDD" id="cd05013">
    <property type="entry name" value="SIS_RpiR"/>
    <property type="match status" value="1"/>
</dbReference>
<organism evidence="6 7">
    <name type="scientific">Photobacterium swingsii</name>
    <dbReference type="NCBI Taxonomy" id="680026"/>
    <lineage>
        <taxon>Bacteria</taxon>
        <taxon>Pseudomonadati</taxon>
        <taxon>Pseudomonadota</taxon>
        <taxon>Gammaproteobacteria</taxon>
        <taxon>Vibrionales</taxon>
        <taxon>Vibrionaceae</taxon>
        <taxon>Photobacterium</taxon>
    </lineage>
</organism>
<dbReference type="InterPro" id="IPR046348">
    <property type="entry name" value="SIS_dom_sf"/>
</dbReference>
<dbReference type="InterPro" id="IPR009057">
    <property type="entry name" value="Homeodomain-like_sf"/>
</dbReference>
<protein>
    <submittedName>
        <fullName evidence="6">MurR/RpiR family transcriptional regulator</fullName>
    </submittedName>
</protein>
<evidence type="ECO:0000256" key="1">
    <source>
        <dbReference type="ARBA" id="ARBA00023015"/>
    </source>
</evidence>
<dbReference type="EMBL" id="PYLZ01000003">
    <property type="protein sequence ID" value="PSW25260.1"/>
    <property type="molecule type" value="Genomic_DNA"/>
</dbReference>
<dbReference type="SUPFAM" id="SSF46689">
    <property type="entry name" value="Homeodomain-like"/>
    <property type="match status" value="1"/>
</dbReference>
<dbReference type="InterPro" id="IPR035472">
    <property type="entry name" value="RpiR-like_SIS"/>
</dbReference>
<evidence type="ECO:0000313" key="6">
    <source>
        <dbReference type="EMBL" id="PSW25260.1"/>
    </source>
</evidence>
<dbReference type="PROSITE" id="PS51464">
    <property type="entry name" value="SIS"/>
    <property type="match status" value="1"/>
</dbReference>
<sequence length="290" mass="31131">MATKVIAAKAGKVLDMLGSLHESLTPSAKRISDFVLAQPAEVTKFSIAELSQAVNAGEATIIRFCRTLGFKGFQDFKMELAIELSSLNQNEKSILDTDVMPDDGAELIGQKLHNTINNVLGETLNLLNFETLESVAKQVQSAKGIYFFGVGSSGITAEDAKNKLMRIGYNVDALTNNHFMYMKASLLQSDDMAIAISHSGNSVETTKALQLAKEAGATTVAITHNPRSAITAFADAVLVNGNRQGKLQGDSIGTKISQLFVLDLVYALLVKDDVTGTQANKMKTTQAIEN</sequence>
<evidence type="ECO:0000313" key="7">
    <source>
        <dbReference type="Proteomes" id="UP000240481"/>
    </source>
</evidence>
<dbReference type="Gene3D" id="1.10.10.10">
    <property type="entry name" value="Winged helix-like DNA-binding domain superfamily/Winged helix DNA-binding domain"/>
    <property type="match status" value="1"/>
</dbReference>
<keyword evidence="2" id="KW-0238">DNA-binding</keyword>
<dbReference type="Proteomes" id="UP000240481">
    <property type="component" value="Unassembled WGS sequence"/>
</dbReference>
<dbReference type="PANTHER" id="PTHR30514:SF9">
    <property type="entry name" value="TRANSCRIPTIONAL REGULATOR"/>
    <property type="match status" value="1"/>
</dbReference>
<dbReference type="PROSITE" id="PS51071">
    <property type="entry name" value="HTH_RPIR"/>
    <property type="match status" value="1"/>
</dbReference>
<gene>
    <name evidence="6" type="ORF">C9I94_06265</name>
</gene>
<keyword evidence="1" id="KW-0805">Transcription regulation</keyword>
<dbReference type="SUPFAM" id="SSF53697">
    <property type="entry name" value="SIS domain"/>
    <property type="match status" value="1"/>
</dbReference>
<feature type="domain" description="SIS" evidence="5">
    <location>
        <begin position="135"/>
        <end position="275"/>
    </location>
</feature>
<keyword evidence="7" id="KW-1185">Reference proteome</keyword>
<dbReference type="RefSeq" id="WP_048897326.1">
    <property type="nucleotide sequence ID" value="NZ_AP024853.1"/>
</dbReference>
<name>A0A0J8VF14_9GAMM</name>
<dbReference type="InterPro" id="IPR000281">
    <property type="entry name" value="HTH_RpiR"/>
</dbReference>
<keyword evidence="3" id="KW-0804">Transcription</keyword>
<dbReference type="AlphaFoldDB" id="A0A0J8VF14"/>
<dbReference type="STRING" id="680026.AB733_02305"/>
<evidence type="ECO:0000259" key="5">
    <source>
        <dbReference type="PROSITE" id="PS51464"/>
    </source>
</evidence>
<feature type="domain" description="HTH rpiR-type" evidence="4">
    <location>
        <begin position="11"/>
        <end position="87"/>
    </location>
</feature>
<dbReference type="GO" id="GO:0003700">
    <property type="term" value="F:DNA-binding transcription factor activity"/>
    <property type="evidence" value="ECO:0007669"/>
    <property type="project" value="InterPro"/>
</dbReference>
<proteinExistence type="predicted"/>